<keyword evidence="10" id="KW-1185">Reference proteome</keyword>
<evidence type="ECO:0000256" key="6">
    <source>
        <dbReference type="RuleBase" id="RU363067"/>
    </source>
</evidence>
<dbReference type="PANTHER" id="PTHR11347">
    <property type="entry name" value="CYCLIC NUCLEOTIDE PHOSPHODIESTERASE"/>
    <property type="match status" value="1"/>
</dbReference>
<comment type="cofactor">
    <cofactor evidence="6">
        <name>a divalent metal cation</name>
        <dbReference type="ChEBI" id="CHEBI:60240"/>
    </cofactor>
    <text evidence="6">Binds 2 divalent metal cations per subunit. Site 1 may preferentially bind zinc ions, while site 2 has a preference for magnesium and/or manganese ions.</text>
</comment>
<dbReference type="InterPro" id="IPR002073">
    <property type="entry name" value="PDEase_catalytic_dom"/>
</dbReference>
<proteinExistence type="inferred from homology"/>
<feature type="binding site" evidence="5">
    <location>
        <position position="511"/>
    </location>
    <ligand>
        <name>Zn(2+)</name>
        <dbReference type="ChEBI" id="CHEBI:29105"/>
        <label>1</label>
    </ligand>
</feature>
<dbReference type="Proteomes" id="UP000728185">
    <property type="component" value="Unassembled WGS sequence"/>
</dbReference>
<dbReference type="InterPro" id="IPR023174">
    <property type="entry name" value="PDEase_CS"/>
</dbReference>
<reference evidence="9" key="1">
    <citation type="submission" date="2019-05" db="EMBL/GenBank/DDBJ databases">
        <title>Annotation for the trematode Fasciolopsis buski.</title>
        <authorList>
            <person name="Choi Y.-J."/>
        </authorList>
    </citation>
    <scope>NUCLEOTIDE SEQUENCE</scope>
    <source>
        <strain evidence="9">HT</strain>
        <tissue evidence="9">Whole worm</tissue>
    </source>
</reference>
<dbReference type="Pfam" id="PF00233">
    <property type="entry name" value="PDEase_I"/>
    <property type="match status" value="1"/>
</dbReference>
<feature type="binding site" evidence="4">
    <location>
        <begin position="507"/>
        <end position="511"/>
    </location>
    <ligand>
        <name>AMP</name>
        <dbReference type="ChEBI" id="CHEBI:456215"/>
    </ligand>
</feature>
<dbReference type="EC" id="3.1.4.-" evidence="6"/>
<name>A0A8E0VGC8_9TREM</name>
<feature type="domain" description="PDEase" evidence="8">
    <location>
        <begin position="431"/>
        <end position="800"/>
    </location>
</feature>
<evidence type="ECO:0000256" key="5">
    <source>
        <dbReference type="PIRSR" id="PIRSR623088-3"/>
    </source>
</evidence>
<dbReference type="InterPro" id="IPR023088">
    <property type="entry name" value="PDEase"/>
</dbReference>
<dbReference type="InterPro" id="IPR036971">
    <property type="entry name" value="PDEase_catalytic_dom_sf"/>
</dbReference>
<evidence type="ECO:0000256" key="3">
    <source>
        <dbReference type="PIRSR" id="PIRSR623088-1"/>
    </source>
</evidence>
<dbReference type="EMBL" id="LUCM01009534">
    <property type="protein sequence ID" value="KAA0186855.1"/>
    <property type="molecule type" value="Genomic_DNA"/>
</dbReference>
<evidence type="ECO:0000313" key="9">
    <source>
        <dbReference type="EMBL" id="KAA0186855.1"/>
    </source>
</evidence>
<gene>
    <name evidence="9" type="ORF">FBUS_03358</name>
</gene>
<protein>
    <recommendedName>
        <fullName evidence="6">Phosphodiesterase</fullName>
        <ecNumber evidence="6">3.1.4.-</ecNumber>
    </recommendedName>
</protein>
<feature type="compositionally biased region" description="Low complexity" evidence="7">
    <location>
        <begin position="649"/>
        <end position="663"/>
    </location>
</feature>
<evidence type="ECO:0000256" key="7">
    <source>
        <dbReference type="SAM" id="MobiDB-lite"/>
    </source>
</evidence>
<dbReference type="CDD" id="cd00077">
    <property type="entry name" value="HDc"/>
    <property type="match status" value="1"/>
</dbReference>
<feature type="compositionally biased region" description="Polar residues" evidence="7">
    <location>
        <begin position="664"/>
        <end position="676"/>
    </location>
</feature>
<dbReference type="GO" id="GO:0046872">
    <property type="term" value="F:metal ion binding"/>
    <property type="evidence" value="ECO:0007669"/>
    <property type="project" value="UniProtKB-KW"/>
</dbReference>
<comment type="similarity">
    <text evidence="6">Belongs to the cyclic nucleotide phosphodiesterase family.</text>
</comment>
<dbReference type="AlphaFoldDB" id="A0A8E0VGC8"/>
<feature type="binding site" evidence="5">
    <location>
        <position position="548"/>
    </location>
    <ligand>
        <name>Zn(2+)</name>
        <dbReference type="ChEBI" id="CHEBI:29105"/>
        <label>2</label>
    </ligand>
</feature>
<dbReference type="SUPFAM" id="SSF109604">
    <property type="entry name" value="HD-domain/PDEase-like"/>
    <property type="match status" value="1"/>
</dbReference>
<dbReference type="PRINTS" id="PR00387">
    <property type="entry name" value="PDIESTERASE1"/>
</dbReference>
<evidence type="ECO:0000256" key="4">
    <source>
        <dbReference type="PIRSR" id="PIRSR623088-2"/>
    </source>
</evidence>
<dbReference type="InterPro" id="IPR057304">
    <property type="entry name" value="PDE8-like_REC_N"/>
</dbReference>
<accession>A0A8E0VGC8</accession>
<dbReference type="PROSITE" id="PS51845">
    <property type="entry name" value="PDEASE_I_2"/>
    <property type="match status" value="1"/>
</dbReference>
<sequence length="817" mass="91889">MGCASSKGDSTNESEFAISCEPTAQNELSPGVASRQPTESGTILVGHSVFNANSTGLSVLLVFPKPDKQTKILVDATEKLDYHCSLMLLNYAALSNLDKIQAGQKATSWLEQIQLPRPVDLVIIDRRRGITHSSSSNNLTQAADRLRQAISNRPEFHHAVITALLPLRSSDKLNSIITSTYEAGFNKFMFEFGSSEEAERELTAFAHNELLLIRKCRETESRVCNQKYNDSGQVTRVSYKQSPNLPIVSSADVRTEHAVAQSNQIHAHFSDDVTTDALSSIPDHDGKMRAYVSVRRHRGPSRSIPSSTSDAFDQRIIQNLLNSRSQDAVMRFHSLNATSPLCKVIAILNSSKTRSSNLVAKELQKAIDIICKSDVFVNEVFRPANQQKDPLAADLMEGLMVNVEHEENKKRFPRSASTGSTLRLSIADSIPGIRLTEEIESCLQNDDQWDYDILALEKVTQKRPLRYLAMKVFNRFNVCGVLRISEAMMMTWLMVIEENYHMDNPYHNATHAADVMQSTAYLMRRELLTLVLDSMDEVAMLLAAVVHDLNHPGRTNPFLVNSNNPLAILYNDTAVLESHHVALTFELTRKDPNINIFKNLSREEYRTIRGYMIDLVLATEMARHFEHVSKFINNVSKPLLQKSRSHDQSSVGSMSSVESGSVGTNNESSNSQIVTSNTDEVLSPIDHLSDTENRTIVKRMIIKCSDVNNPTRPLALCKEWADRIAEEYFSQTEEEKRLGLPIVMPNFDRQTCNIPKSQISFIDFFIKHMFSAFASVFSIPELMENLNSNYEYWENLTDNQAKPEEITDEKQNSSQAT</sequence>
<evidence type="ECO:0000259" key="8">
    <source>
        <dbReference type="PROSITE" id="PS51845"/>
    </source>
</evidence>
<evidence type="ECO:0000256" key="1">
    <source>
        <dbReference type="ARBA" id="ARBA00022723"/>
    </source>
</evidence>
<keyword evidence="1 5" id="KW-0479">Metal-binding</keyword>
<feature type="binding site" evidence="5">
    <location>
        <position position="547"/>
    </location>
    <ligand>
        <name>Zn(2+)</name>
        <dbReference type="ChEBI" id="CHEBI:29105"/>
        <label>1</label>
    </ligand>
</feature>
<feature type="binding site" evidence="5">
    <location>
        <position position="548"/>
    </location>
    <ligand>
        <name>Zn(2+)</name>
        <dbReference type="ChEBI" id="CHEBI:29105"/>
        <label>1</label>
    </ligand>
</feature>
<feature type="binding site" evidence="4">
    <location>
        <position position="548"/>
    </location>
    <ligand>
        <name>AMP</name>
        <dbReference type="ChEBI" id="CHEBI:456215"/>
    </ligand>
</feature>
<dbReference type="GO" id="GO:0007165">
    <property type="term" value="P:signal transduction"/>
    <property type="evidence" value="ECO:0007669"/>
    <property type="project" value="InterPro"/>
</dbReference>
<dbReference type="PROSITE" id="PS00126">
    <property type="entry name" value="PDEASE_I_1"/>
    <property type="match status" value="1"/>
</dbReference>
<feature type="binding site" evidence="4">
    <location>
        <position position="758"/>
    </location>
    <ligand>
        <name>AMP</name>
        <dbReference type="ChEBI" id="CHEBI:456215"/>
    </ligand>
</feature>
<dbReference type="Pfam" id="PF23198">
    <property type="entry name" value="PDE8A_N"/>
    <property type="match status" value="1"/>
</dbReference>
<dbReference type="OrthoDB" id="189220at2759"/>
<comment type="caution">
    <text evidence="9">The sequence shown here is derived from an EMBL/GenBank/DDBJ whole genome shotgun (WGS) entry which is preliminary data.</text>
</comment>
<feature type="active site" description="Proton donor" evidence="3">
    <location>
        <position position="507"/>
    </location>
</feature>
<feature type="region of interest" description="Disordered" evidence="7">
    <location>
        <begin position="642"/>
        <end position="676"/>
    </location>
</feature>
<keyword evidence="2 6" id="KW-0378">Hydrolase</keyword>
<feature type="binding site" evidence="5">
    <location>
        <position position="706"/>
    </location>
    <ligand>
        <name>Zn(2+)</name>
        <dbReference type="ChEBI" id="CHEBI:29105"/>
        <label>1</label>
    </ligand>
</feature>
<evidence type="ECO:0000313" key="10">
    <source>
        <dbReference type="Proteomes" id="UP000728185"/>
    </source>
</evidence>
<dbReference type="Gene3D" id="1.10.1300.10">
    <property type="entry name" value="3'5'-cyclic nucleotide phosphodiesterase, catalytic domain"/>
    <property type="match status" value="1"/>
</dbReference>
<organism evidence="9 10">
    <name type="scientific">Fasciolopsis buskii</name>
    <dbReference type="NCBI Taxonomy" id="27845"/>
    <lineage>
        <taxon>Eukaryota</taxon>
        <taxon>Metazoa</taxon>
        <taxon>Spiralia</taxon>
        <taxon>Lophotrochozoa</taxon>
        <taxon>Platyhelminthes</taxon>
        <taxon>Trematoda</taxon>
        <taxon>Digenea</taxon>
        <taxon>Plagiorchiida</taxon>
        <taxon>Echinostomata</taxon>
        <taxon>Echinostomatoidea</taxon>
        <taxon>Fasciolidae</taxon>
        <taxon>Fasciolopsis</taxon>
    </lineage>
</organism>
<evidence type="ECO:0000256" key="2">
    <source>
        <dbReference type="ARBA" id="ARBA00022801"/>
    </source>
</evidence>
<dbReference type="GO" id="GO:0004114">
    <property type="term" value="F:3',5'-cyclic-nucleotide phosphodiesterase activity"/>
    <property type="evidence" value="ECO:0007669"/>
    <property type="project" value="InterPro"/>
</dbReference>
<feature type="binding site" evidence="4">
    <location>
        <position position="706"/>
    </location>
    <ligand>
        <name>AMP</name>
        <dbReference type="ChEBI" id="CHEBI:456215"/>
    </ligand>
</feature>
<dbReference type="InterPro" id="IPR003607">
    <property type="entry name" value="HD/PDEase_dom"/>
</dbReference>